<dbReference type="AlphaFoldDB" id="A0A6A6N9I3"/>
<dbReference type="InterPro" id="IPR023779">
    <property type="entry name" value="Chromodomain_CS"/>
</dbReference>
<dbReference type="PROSITE" id="PS50994">
    <property type="entry name" value="INTEGRASE"/>
    <property type="match status" value="1"/>
</dbReference>
<evidence type="ECO:0000256" key="3">
    <source>
        <dbReference type="SAM" id="MobiDB-lite"/>
    </source>
</evidence>
<dbReference type="InterPro" id="IPR000953">
    <property type="entry name" value="Chromo/chromo_shadow_dom"/>
</dbReference>
<feature type="domain" description="Integrase catalytic" evidence="5">
    <location>
        <begin position="59"/>
        <end position="159"/>
    </location>
</feature>
<name>A0A6A6N9I3_HEVBR</name>
<keyword evidence="7" id="KW-1185">Reference proteome</keyword>
<dbReference type="InterPro" id="IPR001584">
    <property type="entry name" value="Integrase_cat-core"/>
</dbReference>
<protein>
    <recommendedName>
        <fullName evidence="8">Chromo domain-containing protein</fullName>
    </recommendedName>
</protein>
<dbReference type="PANTHER" id="PTHR35046">
    <property type="entry name" value="ZINC KNUCKLE (CCHC-TYPE) FAMILY PROTEIN"/>
    <property type="match status" value="1"/>
</dbReference>
<comment type="subcellular location">
    <subcellularLocation>
        <location evidence="1">Nucleus</location>
    </subcellularLocation>
</comment>
<evidence type="ECO:0000313" key="6">
    <source>
        <dbReference type="EMBL" id="KAF2322831.1"/>
    </source>
</evidence>
<dbReference type="InterPro" id="IPR012337">
    <property type="entry name" value="RNaseH-like_sf"/>
</dbReference>
<dbReference type="InterPro" id="IPR016197">
    <property type="entry name" value="Chromo-like_dom_sf"/>
</dbReference>
<keyword evidence="2" id="KW-0539">Nucleus</keyword>
<dbReference type="EMBL" id="JAAGAX010000002">
    <property type="protein sequence ID" value="KAF2322831.1"/>
    <property type="molecule type" value="Genomic_DNA"/>
</dbReference>
<gene>
    <name evidence="6" type="ORF">GH714_031225</name>
</gene>
<sequence length="264" mass="30121">MIAAGWDILASRTAALVEDAYFWPRMRDDIEAYVKSCLVCQQDKVEHQHPAGLLEPLPIPEKPWESVSMDFIVGLPQSEGSGCILVVVDRFSKYGVFISAPKDCTAEQAAQLFLKHVVKYWGLPKTIISDRTPNSRDDHEDPEEQSPLEHQQGFAYNTRRRLRRLSRPSSASWHKAPTRELLVRWKGLPDSEASWEPLDDLWQFKDKIAAYEDSRAPRTSLDSVGENVAYRRFPTQIAPIFRATKDRDNLSKGQANRVATSQQR</sequence>
<evidence type="ECO:0000259" key="5">
    <source>
        <dbReference type="PROSITE" id="PS50994"/>
    </source>
</evidence>
<dbReference type="SMART" id="SM00298">
    <property type="entry name" value="CHROMO"/>
    <property type="match status" value="1"/>
</dbReference>
<dbReference type="GO" id="GO:0015074">
    <property type="term" value="P:DNA integration"/>
    <property type="evidence" value="ECO:0007669"/>
    <property type="project" value="InterPro"/>
</dbReference>
<evidence type="ECO:0000259" key="4">
    <source>
        <dbReference type="PROSITE" id="PS50013"/>
    </source>
</evidence>
<evidence type="ECO:0000256" key="1">
    <source>
        <dbReference type="ARBA" id="ARBA00004123"/>
    </source>
</evidence>
<dbReference type="InterPro" id="IPR036397">
    <property type="entry name" value="RNaseH_sf"/>
</dbReference>
<dbReference type="CDD" id="cd00024">
    <property type="entry name" value="CD_CSD"/>
    <property type="match status" value="1"/>
</dbReference>
<dbReference type="GO" id="GO:0003676">
    <property type="term" value="F:nucleic acid binding"/>
    <property type="evidence" value="ECO:0007669"/>
    <property type="project" value="InterPro"/>
</dbReference>
<dbReference type="InterPro" id="IPR023780">
    <property type="entry name" value="Chromo_domain"/>
</dbReference>
<comment type="caution">
    <text evidence="6">The sequence shown here is derived from an EMBL/GenBank/DDBJ whole genome shotgun (WGS) entry which is preliminary data.</text>
</comment>
<reference evidence="6 7" key="1">
    <citation type="journal article" date="2020" name="Mol. Plant">
        <title>The Chromosome-Based Rubber Tree Genome Provides New Insights into Spurge Genome Evolution and Rubber Biosynthesis.</title>
        <authorList>
            <person name="Liu J."/>
            <person name="Shi C."/>
            <person name="Shi C.C."/>
            <person name="Li W."/>
            <person name="Zhang Q.J."/>
            <person name="Zhang Y."/>
            <person name="Li K."/>
            <person name="Lu H.F."/>
            <person name="Shi C."/>
            <person name="Zhu S.T."/>
            <person name="Xiao Z.Y."/>
            <person name="Nan H."/>
            <person name="Yue Y."/>
            <person name="Zhu X.G."/>
            <person name="Wu Y."/>
            <person name="Hong X.N."/>
            <person name="Fan G.Y."/>
            <person name="Tong Y."/>
            <person name="Zhang D."/>
            <person name="Mao C.L."/>
            <person name="Liu Y.L."/>
            <person name="Hao S.J."/>
            <person name="Liu W.Q."/>
            <person name="Lv M.Q."/>
            <person name="Zhang H.B."/>
            <person name="Liu Y."/>
            <person name="Hu-Tang G.R."/>
            <person name="Wang J.P."/>
            <person name="Wang J.H."/>
            <person name="Sun Y.H."/>
            <person name="Ni S.B."/>
            <person name="Chen W.B."/>
            <person name="Zhang X.C."/>
            <person name="Jiao Y.N."/>
            <person name="Eichler E.E."/>
            <person name="Li G.H."/>
            <person name="Liu X."/>
            <person name="Gao L.Z."/>
        </authorList>
    </citation>
    <scope>NUCLEOTIDE SEQUENCE [LARGE SCALE GENOMIC DNA]</scope>
    <source>
        <strain evidence="7">cv. GT1</strain>
        <tissue evidence="6">Leaf</tissue>
    </source>
</reference>
<dbReference type="Proteomes" id="UP000467840">
    <property type="component" value="Chromosome 11"/>
</dbReference>
<dbReference type="Gene3D" id="3.30.420.10">
    <property type="entry name" value="Ribonuclease H-like superfamily/Ribonuclease H"/>
    <property type="match status" value="1"/>
</dbReference>
<dbReference type="SUPFAM" id="SSF53098">
    <property type="entry name" value="Ribonuclease H-like"/>
    <property type="match status" value="1"/>
</dbReference>
<accession>A0A6A6N9I3</accession>
<dbReference type="PROSITE" id="PS50013">
    <property type="entry name" value="CHROMO_2"/>
    <property type="match status" value="1"/>
</dbReference>
<evidence type="ECO:0008006" key="8">
    <source>
        <dbReference type="Google" id="ProtNLM"/>
    </source>
</evidence>
<feature type="region of interest" description="Disordered" evidence="3">
    <location>
        <begin position="130"/>
        <end position="153"/>
    </location>
</feature>
<dbReference type="SUPFAM" id="SSF54160">
    <property type="entry name" value="Chromo domain-like"/>
    <property type="match status" value="1"/>
</dbReference>
<dbReference type="Gene3D" id="1.10.340.70">
    <property type="match status" value="1"/>
</dbReference>
<feature type="domain" description="Chromo" evidence="4">
    <location>
        <begin position="156"/>
        <end position="223"/>
    </location>
</feature>
<organism evidence="6 7">
    <name type="scientific">Hevea brasiliensis</name>
    <name type="common">Para rubber tree</name>
    <name type="synonym">Siphonia brasiliensis</name>
    <dbReference type="NCBI Taxonomy" id="3981"/>
    <lineage>
        <taxon>Eukaryota</taxon>
        <taxon>Viridiplantae</taxon>
        <taxon>Streptophyta</taxon>
        <taxon>Embryophyta</taxon>
        <taxon>Tracheophyta</taxon>
        <taxon>Spermatophyta</taxon>
        <taxon>Magnoliopsida</taxon>
        <taxon>eudicotyledons</taxon>
        <taxon>Gunneridae</taxon>
        <taxon>Pentapetalae</taxon>
        <taxon>rosids</taxon>
        <taxon>fabids</taxon>
        <taxon>Malpighiales</taxon>
        <taxon>Euphorbiaceae</taxon>
        <taxon>Crotonoideae</taxon>
        <taxon>Micrandreae</taxon>
        <taxon>Hevea</taxon>
    </lineage>
</organism>
<feature type="region of interest" description="Disordered" evidence="3">
    <location>
        <begin position="244"/>
        <end position="264"/>
    </location>
</feature>
<evidence type="ECO:0000313" key="7">
    <source>
        <dbReference type="Proteomes" id="UP000467840"/>
    </source>
</evidence>
<dbReference type="Pfam" id="PF00385">
    <property type="entry name" value="Chromo"/>
    <property type="match status" value="1"/>
</dbReference>
<dbReference type="PANTHER" id="PTHR35046:SF9">
    <property type="entry name" value="RNA-DIRECTED DNA POLYMERASE"/>
    <property type="match status" value="1"/>
</dbReference>
<proteinExistence type="predicted"/>
<dbReference type="Pfam" id="PF17921">
    <property type="entry name" value="Integrase_H2C2"/>
    <property type="match status" value="1"/>
</dbReference>
<dbReference type="GO" id="GO:0005634">
    <property type="term" value="C:nucleus"/>
    <property type="evidence" value="ECO:0007669"/>
    <property type="project" value="UniProtKB-SubCell"/>
</dbReference>
<dbReference type="PROSITE" id="PS00598">
    <property type="entry name" value="CHROMO_1"/>
    <property type="match status" value="1"/>
</dbReference>
<feature type="compositionally biased region" description="Polar residues" evidence="3">
    <location>
        <begin position="251"/>
        <end position="264"/>
    </location>
</feature>
<dbReference type="InterPro" id="IPR041588">
    <property type="entry name" value="Integrase_H2C2"/>
</dbReference>
<dbReference type="Gene3D" id="2.40.50.40">
    <property type="match status" value="1"/>
</dbReference>
<evidence type="ECO:0000256" key="2">
    <source>
        <dbReference type="ARBA" id="ARBA00023242"/>
    </source>
</evidence>